<reference evidence="12" key="1">
    <citation type="journal article" date="2019" name="Int. J. Syst. Evol. Microbiol.">
        <title>The Global Catalogue of Microorganisms (GCM) 10K type strain sequencing project: providing services to taxonomists for standard genome sequencing and annotation.</title>
        <authorList>
            <consortium name="The Broad Institute Genomics Platform"/>
            <consortium name="The Broad Institute Genome Sequencing Center for Infectious Disease"/>
            <person name="Wu L."/>
            <person name="Ma J."/>
        </authorList>
    </citation>
    <scope>NUCLEOTIDE SEQUENCE [LARGE SCALE GENOMIC DNA]</scope>
    <source>
        <strain evidence="12">KCTC 22280</strain>
    </source>
</reference>
<keyword evidence="9" id="KW-1003">Cell membrane</keyword>
<dbReference type="PANTHER" id="PTHR43773">
    <property type="entry name" value="MAGNESIUM TRANSPORTER MGTE"/>
    <property type="match status" value="1"/>
</dbReference>
<dbReference type="SUPFAM" id="SSF158791">
    <property type="entry name" value="MgtE N-terminal domain-like"/>
    <property type="match status" value="1"/>
</dbReference>
<protein>
    <recommendedName>
        <fullName evidence="9">Magnesium transporter MgtE</fullName>
    </recommendedName>
</protein>
<dbReference type="Gene3D" id="1.10.357.20">
    <property type="entry name" value="SLC41 divalent cation transporters, integral membrane domain"/>
    <property type="match status" value="1"/>
</dbReference>
<comment type="caution">
    <text evidence="11">The sequence shown here is derived from an EMBL/GenBank/DDBJ whole genome shotgun (WGS) entry which is preliminary data.</text>
</comment>
<dbReference type="InterPro" id="IPR038076">
    <property type="entry name" value="MgtE_N_sf"/>
</dbReference>
<evidence type="ECO:0000256" key="3">
    <source>
        <dbReference type="ARBA" id="ARBA00022448"/>
    </source>
</evidence>
<comment type="function">
    <text evidence="9">Acts as a magnesium transporter.</text>
</comment>
<dbReference type="InterPro" id="IPR046342">
    <property type="entry name" value="CBS_dom_sf"/>
</dbReference>
<dbReference type="Pfam" id="PF01769">
    <property type="entry name" value="MgtE"/>
    <property type="match status" value="1"/>
</dbReference>
<feature type="transmembrane region" description="Helical" evidence="9">
    <location>
        <begin position="289"/>
        <end position="306"/>
    </location>
</feature>
<evidence type="ECO:0000256" key="9">
    <source>
        <dbReference type="RuleBase" id="RU362011"/>
    </source>
</evidence>
<keyword evidence="12" id="KW-1185">Reference proteome</keyword>
<dbReference type="RefSeq" id="WP_227712536.1">
    <property type="nucleotide sequence ID" value="NZ_BMXV01000007.1"/>
</dbReference>
<organism evidence="11 12">
    <name type="scientific">Marinobacter zhanjiangensis</name>
    <dbReference type="NCBI Taxonomy" id="578215"/>
    <lineage>
        <taxon>Bacteria</taxon>
        <taxon>Pseudomonadati</taxon>
        <taxon>Pseudomonadota</taxon>
        <taxon>Gammaproteobacteria</taxon>
        <taxon>Pseudomonadales</taxon>
        <taxon>Marinobacteraceae</taxon>
        <taxon>Marinobacter</taxon>
    </lineage>
</organism>
<feature type="transmembrane region" description="Helical" evidence="9">
    <location>
        <begin position="363"/>
        <end position="383"/>
    </location>
</feature>
<evidence type="ECO:0000259" key="10">
    <source>
        <dbReference type="PROSITE" id="PS51371"/>
    </source>
</evidence>
<dbReference type="InterPro" id="IPR006668">
    <property type="entry name" value="Mg_transptr_MgtE_intracell_dom"/>
</dbReference>
<dbReference type="SUPFAM" id="SSF54631">
    <property type="entry name" value="CBS-domain pair"/>
    <property type="match status" value="1"/>
</dbReference>
<dbReference type="PROSITE" id="PS51371">
    <property type="entry name" value="CBS"/>
    <property type="match status" value="2"/>
</dbReference>
<comment type="subcellular location">
    <subcellularLocation>
        <location evidence="9">Cell membrane</location>
        <topology evidence="9">Multi-pass membrane protein</topology>
    </subcellularLocation>
    <subcellularLocation>
        <location evidence="1">Membrane</location>
        <topology evidence="1">Multi-pass membrane protein</topology>
    </subcellularLocation>
</comment>
<feature type="transmembrane region" description="Helical" evidence="9">
    <location>
        <begin position="427"/>
        <end position="452"/>
    </location>
</feature>
<dbReference type="Pfam" id="PF00571">
    <property type="entry name" value="CBS"/>
    <property type="match status" value="2"/>
</dbReference>
<keyword evidence="4 9" id="KW-0812">Transmembrane</keyword>
<name>A0ABQ3B6X5_9GAMM</name>
<feature type="transmembrane region" description="Helical" evidence="9">
    <location>
        <begin position="318"/>
        <end position="342"/>
    </location>
</feature>
<evidence type="ECO:0000313" key="12">
    <source>
        <dbReference type="Proteomes" id="UP000601597"/>
    </source>
</evidence>
<evidence type="ECO:0000313" key="11">
    <source>
        <dbReference type="EMBL" id="GGY81069.1"/>
    </source>
</evidence>
<keyword evidence="5 9" id="KW-0460">Magnesium</keyword>
<dbReference type="Pfam" id="PF03448">
    <property type="entry name" value="MgtE_N"/>
    <property type="match status" value="1"/>
</dbReference>
<comment type="subunit">
    <text evidence="9">Homodimer.</text>
</comment>
<keyword evidence="7 9" id="KW-0472">Membrane</keyword>
<evidence type="ECO:0000256" key="8">
    <source>
        <dbReference type="PROSITE-ProRule" id="PRU00703"/>
    </source>
</evidence>
<keyword evidence="8" id="KW-0129">CBS domain</keyword>
<keyword evidence="6 9" id="KW-1133">Transmembrane helix</keyword>
<proteinExistence type="inferred from homology"/>
<feature type="domain" description="CBS" evidence="10">
    <location>
        <begin position="205"/>
        <end position="261"/>
    </location>
</feature>
<dbReference type="Proteomes" id="UP000601597">
    <property type="component" value="Unassembled WGS sequence"/>
</dbReference>
<dbReference type="CDD" id="cd04606">
    <property type="entry name" value="CBS_pair_Mg_transporter"/>
    <property type="match status" value="1"/>
</dbReference>
<evidence type="ECO:0000256" key="7">
    <source>
        <dbReference type="ARBA" id="ARBA00023136"/>
    </source>
</evidence>
<gene>
    <name evidence="11" type="ORF">GCM10007071_30550</name>
</gene>
<dbReference type="InterPro" id="IPR006669">
    <property type="entry name" value="MgtE_transporter"/>
</dbReference>
<sequence length="453" mass="48763">MSFLDSEFFQPLYKALETGEADEIRAAVSTFNAADLAEFIEHASDDEDETGLRLFQSLPREKQAKIFGYIGPDMQLAFARLIPNRELAGIVTNMSADERADFFNILGDNQQHALFQSLASREREDLRRLASFEEGTAGALMTSDYAVISSGMTVASAMDLLRNTAPDKETIYQAYVVGEDHRLLGVISLRNLITSAPNAVVDTLMATGLVSAHTHTDKEEVARLISRYDLLALPITDDDNRLVGIVTYDDAMDVAEAEATEDMHKGATVGRLETGLKTASPFSLYRSRVQWLVILVFANIFTGASIDHFQQTISTHIALLFFMPLLIASGGNAGAQSATLMVRGLATGDVTAKDWGMLLGKDLLVATGLGLTMAAAVSVVGLYKAGPQIATVVAISMIVVVLLGSTIGMLLPFLLDKLKFDPATASMPLITTIADVSGVLIYFTIASVVLGLP</sequence>
<dbReference type="Gene3D" id="3.10.580.10">
    <property type="entry name" value="CBS-domain"/>
    <property type="match status" value="1"/>
</dbReference>
<dbReference type="PANTHER" id="PTHR43773:SF1">
    <property type="entry name" value="MAGNESIUM TRANSPORTER MGTE"/>
    <property type="match status" value="1"/>
</dbReference>
<dbReference type="InterPro" id="IPR036739">
    <property type="entry name" value="SLC41_membr_dom_sf"/>
</dbReference>
<accession>A0ABQ3B6X5</accession>
<keyword evidence="9" id="KW-0479">Metal-binding</keyword>
<feature type="transmembrane region" description="Helical" evidence="9">
    <location>
        <begin position="389"/>
        <end position="415"/>
    </location>
</feature>
<evidence type="ECO:0000256" key="2">
    <source>
        <dbReference type="ARBA" id="ARBA00009749"/>
    </source>
</evidence>
<evidence type="ECO:0000256" key="5">
    <source>
        <dbReference type="ARBA" id="ARBA00022842"/>
    </source>
</evidence>
<dbReference type="Gene3D" id="1.25.60.10">
    <property type="entry name" value="MgtE N-terminal domain-like"/>
    <property type="match status" value="1"/>
</dbReference>
<dbReference type="EMBL" id="BMXV01000007">
    <property type="protein sequence ID" value="GGY81069.1"/>
    <property type="molecule type" value="Genomic_DNA"/>
</dbReference>
<dbReference type="NCBIfam" id="TIGR00400">
    <property type="entry name" value="mgtE"/>
    <property type="match status" value="1"/>
</dbReference>
<dbReference type="SMART" id="SM00924">
    <property type="entry name" value="MgtE_N"/>
    <property type="match status" value="1"/>
</dbReference>
<evidence type="ECO:0000256" key="6">
    <source>
        <dbReference type="ARBA" id="ARBA00022989"/>
    </source>
</evidence>
<evidence type="ECO:0000256" key="4">
    <source>
        <dbReference type="ARBA" id="ARBA00022692"/>
    </source>
</evidence>
<dbReference type="InterPro" id="IPR000644">
    <property type="entry name" value="CBS_dom"/>
</dbReference>
<dbReference type="InterPro" id="IPR006667">
    <property type="entry name" value="SLC41_membr_dom"/>
</dbReference>
<keyword evidence="3 9" id="KW-0813">Transport</keyword>
<dbReference type="SUPFAM" id="SSF161093">
    <property type="entry name" value="MgtE membrane domain-like"/>
    <property type="match status" value="1"/>
</dbReference>
<evidence type="ECO:0000256" key="1">
    <source>
        <dbReference type="ARBA" id="ARBA00004141"/>
    </source>
</evidence>
<dbReference type="SMART" id="SM00116">
    <property type="entry name" value="CBS"/>
    <property type="match status" value="2"/>
</dbReference>
<comment type="similarity">
    <text evidence="2 9">Belongs to the SLC41A transporter family.</text>
</comment>
<feature type="domain" description="CBS" evidence="10">
    <location>
        <begin position="141"/>
        <end position="203"/>
    </location>
</feature>